<evidence type="ECO:0000313" key="6">
    <source>
        <dbReference type="Proteomes" id="UP000695022"/>
    </source>
</evidence>
<dbReference type="InterPro" id="IPR013025">
    <property type="entry name" value="Ribosomal_uL23-like"/>
</dbReference>
<reference evidence="7" key="1">
    <citation type="submission" date="2025-08" db="UniProtKB">
        <authorList>
            <consortium name="RefSeq"/>
        </authorList>
    </citation>
    <scope>IDENTIFICATION</scope>
</reference>
<dbReference type="Pfam" id="PF00276">
    <property type="entry name" value="Ribosomal_L23"/>
    <property type="match status" value="1"/>
</dbReference>
<proteinExistence type="inferred from homology"/>
<dbReference type="InterPro" id="IPR012677">
    <property type="entry name" value="Nucleotide-bd_a/b_plait_sf"/>
</dbReference>
<organism evidence="6 7">
    <name type="scientific">Priapulus caudatus</name>
    <name type="common">Priapulid worm</name>
    <dbReference type="NCBI Taxonomy" id="37621"/>
    <lineage>
        <taxon>Eukaryota</taxon>
        <taxon>Metazoa</taxon>
        <taxon>Ecdysozoa</taxon>
        <taxon>Scalidophora</taxon>
        <taxon>Priapulida</taxon>
        <taxon>Priapulimorpha</taxon>
        <taxon>Priapulimorphida</taxon>
        <taxon>Priapulidae</taxon>
        <taxon>Priapulus</taxon>
    </lineage>
</organism>
<evidence type="ECO:0000256" key="2">
    <source>
        <dbReference type="ARBA" id="ARBA00022980"/>
    </source>
</evidence>
<dbReference type="PANTHER" id="PTHR12059">
    <property type="entry name" value="RIBOSOMAL PROTEIN L23-RELATED"/>
    <property type="match status" value="1"/>
</dbReference>
<evidence type="ECO:0000313" key="7">
    <source>
        <dbReference type="RefSeq" id="XP_014681391.1"/>
    </source>
</evidence>
<evidence type="ECO:0000256" key="3">
    <source>
        <dbReference type="ARBA" id="ARBA00023274"/>
    </source>
</evidence>
<gene>
    <name evidence="7" type="primary">LOC106821200</name>
</gene>
<evidence type="ECO:0000256" key="5">
    <source>
        <dbReference type="ARBA" id="ARBA00041375"/>
    </source>
</evidence>
<keyword evidence="2" id="KW-0689">Ribosomal protein</keyword>
<comment type="similarity">
    <text evidence="1">Belongs to the universal ribosomal protein uL23 family.</text>
</comment>
<keyword evidence="6" id="KW-1185">Reference proteome</keyword>
<keyword evidence="3" id="KW-0687">Ribonucleoprotein</keyword>
<dbReference type="PANTHER" id="PTHR12059:SF5">
    <property type="entry name" value="LARGE RIBOSOMAL SUBUNIT PROTEIN UL23M"/>
    <property type="match status" value="1"/>
</dbReference>
<sequence length="154" mass="18401">MSTKLYPLYQLGNPRTRVFLPDFWMKLVASVRDQPKHIVTFHVHPRMSKLDAKNYLEKIYGVKVANIHKRIIAGEYKKHPFYGHVTERKDETKVFFIHLADEQTFEFPDIFPEDKKSSSEDQIKQYSEIQKQARKDQNVQWKEYRPGVPSWFSL</sequence>
<dbReference type="Proteomes" id="UP000695022">
    <property type="component" value="Unplaced"/>
</dbReference>
<dbReference type="InterPro" id="IPR012678">
    <property type="entry name" value="Ribosomal_uL23/eL15/eS24_sf"/>
</dbReference>
<dbReference type="GeneID" id="106821200"/>
<protein>
    <recommendedName>
        <fullName evidence="4">Large ribosomal subunit protein uL23m</fullName>
    </recommendedName>
    <alternativeName>
        <fullName evidence="5">39S ribosomal protein L23, mitochondrial</fullName>
    </alternativeName>
</protein>
<dbReference type="Gene3D" id="3.30.70.330">
    <property type="match status" value="1"/>
</dbReference>
<evidence type="ECO:0000256" key="4">
    <source>
        <dbReference type="ARBA" id="ARBA00039977"/>
    </source>
</evidence>
<dbReference type="SUPFAM" id="SSF54189">
    <property type="entry name" value="Ribosomal proteins S24e, L23 and L15e"/>
    <property type="match status" value="1"/>
</dbReference>
<dbReference type="RefSeq" id="XP_014681391.1">
    <property type="nucleotide sequence ID" value="XM_014825905.1"/>
</dbReference>
<name>A0ABM1FAC0_PRICU</name>
<evidence type="ECO:0000256" key="1">
    <source>
        <dbReference type="ARBA" id="ARBA00006700"/>
    </source>
</evidence>
<accession>A0ABM1FAC0</accession>